<dbReference type="PANTHER" id="PTHR40940:SF2">
    <property type="entry name" value="BATD"/>
    <property type="match status" value="1"/>
</dbReference>
<reference evidence="3 4" key="1">
    <citation type="submission" date="2020-06" db="EMBL/GenBank/DDBJ databases">
        <title>Dyadobacter sandarakinus sp. nov., isolated from the soil of the Arctic Yellow River Station.</title>
        <authorList>
            <person name="Zhang Y."/>
            <person name="Peng F."/>
        </authorList>
    </citation>
    <scope>NUCLEOTIDE SEQUENCE [LARGE SCALE GENOMIC DNA]</scope>
    <source>
        <strain evidence="3 4">Q3-56</strain>
    </source>
</reference>
<evidence type="ECO:0000313" key="4">
    <source>
        <dbReference type="Proteomes" id="UP000612680"/>
    </source>
</evidence>
<feature type="signal peptide" evidence="2">
    <location>
        <begin position="1"/>
        <end position="19"/>
    </location>
</feature>
<dbReference type="EMBL" id="CP056775">
    <property type="protein sequence ID" value="QRR02595.1"/>
    <property type="molecule type" value="Genomic_DNA"/>
</dbReference>
<accession>A0ABX7I9M1</accession>
<name>A0ABX7I9M1_9BACT</name>
<keyword evidence="1" id="KW-0812">Transmembrane</keyword>
<keyword evidence="1" id="KW-1133">Transmembrane helix</keyword>
<sequence length="466" mass="53185">MKLYAITNIFLCFFVNAFAQSPASNVTIEFGSKNLTLDQPFLISVVIRDSESRPSILFPEIKDLEKRSKTATSSVSTVDGKKVVIQTITQEYYATKPGNYLIPEFNITVNATRLHSEETMIVFGKAQSAEALEDDSKVTVDAELESNKEDIFISVQTDKKTAYIREGFALRVSLYIAENAPVEMEFYRFNEQLQFILKKLRPANCWEENVGIEEIVKRRVQIRGRSYTEYNMYQARLFPFTTEHVNFPAVSLDMLVNDHEGAVNVENKVIRKFRSKPFSVFVKQLPDHPLRDQVAVGQYHLKEQLSGELVYPGESVRYVFKVEGTGNIKAIPAPIIQAGSSLDIYPPEVSQVIRRTYQSVAGEKAFDYFVVPKKDGKFILGRYFQWIYFNTADQAYDTLRSSKMLEVKGEDYQLANLSLNGSPGLYDNLESLDSTQESISYKQLLKDATNIIVVILLITMIWVFRR</sequence>
<keyword evidence="4" id="KW-1185">Reference proteome</keyword>
<proteinExistence type="predicted"/>
<organism evidence="3 4">
    <name type="scientific">Dyadobacter sandarakinus</name>
    <dbReference type="NCBI Taxonomy" id="2747268"/>
    <lineage>
        <taxon>Bacteria</taxon>
        <taxon>Pseudomonadati</taxon>
        <taxon>Bacteroidota</taxon>
        <taxon>Cytophagia</taxon>
        <taxon>Cytophagales</taxon>
        <taxon>Spirosomataceae</taxon>
        <taxon>Dyadobacter</taxon>
    </lineage>
</organism>
<evidence type="ECO:0000313" key="3">
    <source>
        <dbReference type="EMBL" id="QRR02595.1"/>
    </source>
</evidence>
<feature type="transmembrane region" description="Helical" evidence="1">
    <location>
        <begin position="448"/>
        <end position="464"/>
    </location>
</feature>
<keyword evidence="2" id="KW-0732">Signal</keyword>
<evidence type="ECO:0000256" key="2">
    <source>
        <dbReference type="SAM" id="SignalP"/>
    </source>
</evidence>
<evidence type="ECO:0000256" key="1">
    <source>
        <dbReference type="SAM" id="Phobius"/>
    </source>
</evidence>
<feature type="chain" id="PRO_5045187028" evidence="2">
    <location>
        <begin position="20"/>
        <end position="466"/>
    </location>
</feature>
<protein>
    <submittedName>
        <fullName evidence="3">BatD family protein</fullName>
    </submittedName>
</protein>
<gene>
    <name evidence="3" type="ORF">HWI92_17600</name>
</gene>
<dbReference type="Pfam" id="PF13584">
    <property type="entry name" value="BatD"/>
    <property type="match status" value="2"/>
</dbReference>
<dbReference type="PANTHER" id="PTHR40940">
    <property type="entry name" value="PROTEIN BATD-RELATED"/>
    <property type="match status" value="1"/>
</dbReference>
<keyword evidence="1" id="KW-0472">Membrane</keyword>
<dbReference type="InterPro" id="IPR025738">
    <property type="entry name" value="BatD"/>
</dbReference>
<dbReference type="Proteomes" id="UP000612680">
    <property type="component" value="Chromosome"/>
</dbReference>